<dbReference type="AlphaFoldDB" id="A0A8B6X847"/>
<protein>
    <submittedName>
        <fullName evidence="7">TolC family protein</fullName>
    </submittedName>
</protein>
<evidence type="ECO:0000256" key="2">
    <source>
        <dbReference type="ARBA" id="ARBA00022452"/>
    </source>
</evidence>
<keyword evidence="2" id="KW-1134">Transmembrane beta strand</keyword>
<accession>A0A8B6X847</accession>
<evidence type="ECO:0000256" key="4">
    <source>
        <dbReference type="ARBA" id="ARBA00023136"/>
    </source>
</evidence>
<keyword evidence="5" id="KW-0998">Cell outer membrane</keyword>
<dbReference type="PANTHER" id="PTHR30026:SF20">
    <property type="entry name" value="OUTER MEMBRANE PROTEIN TOLC"/>
    <property type="match status" value="1"/>
</dbReference>
<dbReference type="OrthoDB" id="9764652at2"/>
<comment type="subcellular location">
    <subcellularLocation>
        <location evidence="1">Cell outer membrane</location>
    </subcellularLocation>
</comment>
<dbReference type="GO" id="GO:1990281">
    <property type="term" value="C:efflux pump complex"/>
    <property type="evidence" value="ECO:0007669"/>
    <property type="project" value="TreeGrafter"/>
</dbReference>
<dbReference type="GO" id="GO:0015562">
    <property type="term" value="F:efflux transmembrane transporter activity"/>
    <property type="evidence" value="ECO:0007669"/>
    <property type="project" value="InterPro"/>
</dbReference>
<dbReference type="Proteomes" id="UP000675920">
    <property type="component" value="Unplaced"/>
</dbReference>
<keyword evidence="4" id="KW-0472">Membrane</keyword>
<reference evidence="7" key="2">
    <citation type="submission" date="2025-08" db="UniProtKB">
        <authorList>
            <consortium name="RefSeq"/>
        </authorList>
    </citation>
    <scope>IDENTIFICATION</scope>
</reference>
<dbReference type="PANTHER" id="PTHR30026">
    <property type="entry name" value="OUTER MEMBRANE PROTEIN TOLC"/>
    <property type="match status" value="1"/>
</dbReference>
<dbReference type="Gene3D" id="1.20.1600.10">
    <property type="entry name" value="Outer membrane efflux proteins (OEP)"/>
    <property type="match status" value="1"/>
</dbReference>
<evidence type="ECO:0000256" key="5">
    <source>
        <dbReference type="ARBA" id="ARBA00023237"/>
    </source>
</evidence>
<evidence type="ECO:0000313" key="6">
    <source>
        <dbReference type="Proteomes" id="UP000675920"/>
    </source>
</evidence>
<organism evidence="6 7">
    <name type="scientific">Derxia gummosa DSM 723</name>
    <dbReference type="NCBI Taxonomy" id="1121388"/>
    <lineage>
        <taxon>Bacteria</taxon>
        <taxon>Pseudomonadati</taxon>
        <taxon>Pseudomonadota</taxon>
        <taxon>Betaproteobacteria</taxon>
        <taxon>Burkholderiales</taxon>
        <taxon>Alcaligenaceae</taxon>
        <taxon>Derxia</taxon>
    </lineage>
</organism>
<sequence length="518" mass="56184">MTTATLATPSRAAAARASTAARGLRLLPIAAAIALVSGCAVTPRPLDRDALRSAAAEEHAALVSGQQAPDAPVTLEEAFARTVKYNLDYRVKLMEEALGQRQLDLASLDLLPKVVAGAGYTARSNDLASSSVDAVTGRQSLVPSYSSERTRINADLGLSWNVLDFGVSWYSAQQQADRALILQERRRRVAHQVVQQTRQLWWQALAAQRLEAPIDALLRKANAALADSRAVENERLRPVLETLAYQRQLLDVIRQLTQIRGNLAQAKPRLAALMNLTPGQKFDIAPPASLAVPELGVALDKAEEFALANRPELVEARYNERIGVAETRKAVAKLLPGLELSIGDHYDSNRYLVNQGWADAGLRVSWNLLNVFNHKTIRGAADAQLAVAREQKVALGMAVLTQVHVAWADYDAKRRQFELESELANVEQRILGQTENAVEANAQAKLQSILAGANAVLSQLRQYQTYGDLQNAYGQIGASLGIDAFPNEAAGQDVASLAQAFAGAESRWQARLAGTETK</sequence>
<proteinExistence type="predicted"/>
<evidence type="ECO:0000256" key="3">
    <source>
        <dbReference type="ARBA" id="ARBA00022692"/>
    </source>
</evidence>
<dbReference type="GO" id="GO:0015288">
    <property type="term" value="F:porin activity"/>
    <property type="evidence" value="ECO:0007669"/>
    <property type="project" value="TreeGrafter"/>
</dbReference>
<dbReference type="RefSeq" id="WP_034411888.1">
    <property type="nucleotide sequence ID" value="NZ_AXWS01000014.1"/>
</dbReference>
<name>A0A8B6X847_9BURK</name>
<evidence type="ECO:0000256" key="1">
    <source>
        <dbReference type="ARBA" id="ARBA00004442"/>
    </source>
</evidence>
<dbReference type="SUPFAM" id="SSF56954">
    <property type="entry name" value="Outer membrane efflux proteins (OEP)"/>
    <property type="match status" value="1"/>
</dbReference>
<keyword evidence="3" id="KW-0812">Transmembrane</keyword>
<dbReference type="GO" id="GO:0009279">
    <property type="term" value="C:cell outer membrane"/>
    <property type="evidence" value="ECO:0007669"/>
    <property type="project" value="UniProtKB-SubCell"/>
</dbReference>
<reference evidence="7" key="1">
    <citation type="journal article" date="1999" name="J. Mol. Biol.">
        <title>Alignment and structure prediction of divergent protein families: periplasmic and outer membrane proteins of bacterial efflux pumps.</title>
        <authorList>
            <person name="Johnson J.M."/>
            <person name="Church G.M."/>
        </authorList>
    </citation>
    <scope>NUCLEOTIDE SEQUENCE</scope>
</reference>
<keyword evidence="6" id="KW-1185">Reference proteome</keyword>
<dbReference type="InterPro" id="IPR051906">
    <property type="entry name" value="TolC-like"/>
</dbReference>
<evidence type="ECO:0000313" key="7">
    <source>
        <dbReference type="RefSeq" id="WP_034411888.1"/>
    </source>
</evidence>